<evidence type="ECO:0000256" key="1">
    <source>
        <dbReference type="ARBA" id="ARBA00004286"/>
    </source>
</evidence>
<dbReference type="GO" id="GO:0006974">
    <property type="term" value="P:DNA damage response"/>
    <property type="evidence" value="ECO:0007669"/>
    <property type="project" value="InterPro"/>
</dbReference>
<dbReference type="KEGG" id="kbs:EPA93_02780"/>
<keyword evidence="2" id="KW-0158">Chromosome</keyword>
<dbReference type="InterPro" id="IPR019361">
    <property type="entry name" value="HPF1"/>
</dbReference>
<proteinExistence type="predicted"/>
<organism evidence="3 4">
    <name type="scientific">Ktedonosporobacter rubrisoli</name>
    <dbReference type="NCBI Taxonomy" id="2509675"/>
    <lineage>
        <taxon>Bacteria</taxon>
        <taxon>Bacillati</taxon>
        <taxon>Chloroflexota</taxon>
        <taxon>Ktedonobacteria</taxon>
        <taxon>Ktedonobacterales</taxon>
        <taxon>Ktedonosporobacteraceae</taxon>
        <taxon>Ktedonosporobacter</taxon>
    </lineage>
</organism>
<comment type="subcellular location">
    <subcellularLocation>
        <location evidence="1">Chromosome</location>
    </subcellularLocation>
</comment>
<dbReference type="AlphaFoldDB" id="A0A4P6JIZ5"/>
<dbReference type="EMBL" id="CP035758">
    <property type="protein sequence ID" value="QBD74973.1"/>
    <property type="molecule type" value="Genomic_DNA"/>
</dbReference>
<dbReference type="PANTHER" id="PTHR13386:SF1">
    <property type="entry name" value="HISTONE PARYLATION FACTOR 1"/>
    <property type="match status" value="1"/>
</dbReference>
<evidence type="ECO:0000313" key="3">
    <source>
        <dbReference type="EMBL" id="QBD74973.1"/>
    </source>
</evidence>
<dbReference type="Proteomes" id="UP000290365">
    <property type="component" value="Chromosome"/>
</dbReference>
<accession>A0A4P6JIZ5</accession>
<dbReference type="GO" id="GO:0072572">
    <property type="term" value="F:poly-ADP-D-ribose binding"/>
    <property type="evidence" value="ECO:0007669"/>
    <property type="project" value="TreeGrafter"/>
</dbReference>
<dbReference type="Pfam" id="PF10228">
    <property type="entry name" value="HPF1"/>
    <property type="match status" value="1"/>
</dbReference>
<protein>
    <submittedName>
        <fullName evidence="3">DUF2228 domain-containing protein</fullName>
    </submittedName>
</protein>
<evidence type="ECO:0000256" key="2">
    <source>
        <dbReference type="ARBA" id="ARBA00022454"/>
    </source>
</evidence>
<reference evidence="3 4" key="1">
    <citation type="submission" date="2019-01" db="EMBL/GenBank/DDBJ databases">
        <title>Ktedonosporobacter rubrisoli SCAWS-G2.</title>
        <authorList>
            <person name="Huang Y."/>
            <person name="Yan B."/>
        </authorList>
    </citation>
    <scope>NUCLEOTIDE SEQUENCE [LARGE SCALE GENOMIC DNA]</scope>
    <source>
        <strain evidence="3 4">SCAWS-G2</strain>
    </source>
</reference>
<dbReference type="OrthoDB" id="5493242at2"/>
<gene>
    <name evidence="3" type="ORF">EPA93_02780</name>
</gene>
<keyword evidence="4" id="KW-1185">Reference proteome</keyword>
<dbReference type="GO" id="GO:0042393">
    <property type="term" value="F:histone binding"/>
    <property type="evidence" value="ECO:0007669"/>
    <property type="project" value="InterPro"/>
</dbReference>
<dbReference type="GO" id="GO:0005694">
    <property type="term" value="C:chromosome"/>
    <property type="evidence" value="ECO:0007669"/>
    <property type="project" value="UniProtKB-SubCell"/>
</dbReference>
<dbReference type="PANTHER" id="PTHR13386">
    <property type="entry name" value="HISTONE PARYLATION FACTOR 1"/>
    <property type="match status" value="1"/>
</dbReference>
<evidence type="ECO:0000313" key="4">
    <source>
        <dbReference type="Proteomes" id="UP000290365"/>
    </source>
</evidence>
<sequence>MEKDNKEGAILPMEPHIQLEQIYGLQFPESLFTFWEFVQSHVSLFALLEMSLQGPFDILKGISQDEGNALWAARCYNDPPEFLTLASGHSDGYHWGYYIDDPQNPAFPVAAFYSHDAFEITVVGETLFEAARYVLELFYRDNLSYLQSDPGYEQSYEEKLNQLASLRSALQAYETVERQEVGSHYLRKYVPRRQAYPMTRDGMGIVVPAKSYVPIDEHDPFQLGNYVPGEKDVRKNATKAIKLLEQGYPGAALKLGKDLWIYKEFRETSYALLEAAYAALKRDRLREWLKVAIAYRQACEAKWNSEE</sequence>
<name>A0A4P6JIZ5_KTERU</name>